<dbReference type="AlphaFoldDB" id="A0A222EQY0"/>
<dbReference type="InterPro" id="IPR053155">
    <property type="entry name" value="F-pilin_assembly_TraC"/>
</dbReference>
<keyword evidence="2" id="KW-1185">Reference proteome</keyword>
<dbReference type="Gene3D" id="3.40.50.300">
    <property type="entry name" value="P-loop containing nucleotide triphosphate hydrolases"/>
    <property type="match status" value="1"/>
</dbReference>
<dbReference type="PANTHER" id="PTHR38467">
    <property type="match status" value="1"/>
</dbReference>
<proteinExistence type="predicted"/>
<evidence type="ECO:0008006" key="3">
    <source>
        <dbReference type="Google" id="ProtNLM"/>
    </source>
</evidence>
<dbReference type="Proteomes" id="UP000203229">
    <property type="component" value="Plasmid unnamed"/>
</dbReference>
<dbReference type="InterPro" id="IPR027417">
    <property type="entry name" value="P-loop_NTPase"/>
</dbReference>
<gene>
    <name evidence="1" type="ORF">SCORR_v1c10290</name>
</gene>
<accession>A0A222EQY0</accession>
<dbReference type="Gene3D" id="1.10.8.730">
    <property type="match status" value="1"/>
</dbReference>
<evidence type="ECO:0000313" key="2">
    <source>
        <dbReference type="Proteomes" id="UP000203229"/>
    </source>
</evidence>
<keyword evidence="1" id="KW-0614">Plasmid</keyword>
<protein>
    <recommendedName>
        <fullName evidence="3">TraG P-loop domain-containing protein</fullName>
    </recommendedName>
</protein>
<evidence type="ECO:0000313" key="1">
    <source>
        <dbReference type="EMBL" id="ASP28801.1"/>
    </source>
</evidence>
<name>A0A222EQY0_9MOLU</name>
<dbReference type="RefSeq" id="WP_094049954.1">
    <property type="nucleotide sequence ID" value="NZ_CP022536.1"/>
</dbReference>
<dbReference type="KEGG" id="scou:SCORR_v1c10290"/>
<dbReference type="OrthoDB" id="9804380at2"/>
<dbReference type="SUPFAM" id="SSF52540">
    <property type="entry name" value="P-loop containing nucleoside triphosphate hydrolases"/>
    <property type="match status" value="1"/>
</dbReference>
<sequence>MKKKEIKKDNYMISYQIMGKDLISLSDLEIQSIFGYLSNMYDHLTERIDIVKVIKPLEQNGMLDFYQELIDVYQKEQKKHEPSSDEFIRLSRKIEQINGYQKQYSKLFEDNIEFVKEYNIVFYSNDLGEIKSACQTFEKQMRSAKYEIKRNDSYNSINLCQRLVSPTATDISPEDIIKNKNNLKEILSFNNIDFKSDYYKINDFYYKVNAICEYPSKVYAGWLNQLVFSDCNFVVSLDKLDYNTQSKIINSNNMVNMINFHGLTDRQKQEQNELAEDAELIDQISMNIANGKEKLFKMSVLFLLESDNVDELFNRNDEIINNLSQFEINVDEFKYRQQQGLGLFMLKPDKVFPKNISTIVPSSTIAIADIFISSELNHENSLTLGVNEMGEYIYWSPFVKPGGIYKAHNGTVLGSIGGGKSFFAKKVSNFINATGNKNIIIDPEAEFLGLAKYFKGKVINVGSGVGEMQNILQIIPQLEDEELIDENSISSTFEDKLNKYISDHIVKINIFFKFLYPEWNEMMLSFLRDSAIKMYKNMSFNTNYKNIEDIPAKKWPIISDLIRQLEIIDKSNLITVQIKELQNMLLVLKTDFENNGMYQNLFNGWSNINIKDNDFIVFNVKQLIDKKSDIGLLNASMLLVFDLIYSEMSRLRLKNDKLLPLIAKDKGYKNKMDAYHFIQKIMIMVDEFHLFIDADNPYTIQQFATIAKRCRKYYTGIIQLTQQVKDLFDYRVEKYSSACVENSQFKMLFALGSNDIMKVKNLFESTGKGISEYDEVFLANAQQGSGLFFYNQKDSIRLFVKATETEKEAIEFR</sequence>
<dbReference type="PANTHER" id="PTHR38467:SF1">
    <property type="entry name" value="CONJUGATIVE TRANSFER: ASSEMBLY"/>
    <property type="match status" value="1"/>
</dbReference>
<dbReference type="EMBL" id="CP022536">
    <property type="protein sequence ID" value="ASP28801.1"/>
    <property type="molecule type" value="Genomic_DNA"/>
</dbReference>
<organism evidence="1 2">
    <name type="scientific">Spiroplasma corruscae</name>
    <dbReference type="NCBI Taxonomy" id="216934"/>
    <lineage>
        <taxon>Bacteria</taxon>
        <taxon>Bacillati</taxon>
        <taxon>Mycoplasmatota</taxon>
        <taxon>Mollicutes</taxon>
        <taxon>Entomoplasmatales</taxon>
        <taxon>Spiroplasmataceae</taxon>
        <taxon>Spiroplasma</taxon>
    </lineage>
</organism>
<reference evidence="1 2" key="1">
    <citation type="submission" date="2017-07" db="EMBL/GenBank/DDBJ databases">
        <title>Complete genome sequence of Spiroplasma corruscae EC-1 (DSM 19793).</title>
        <authorList>
            <person name="Tsai Y.-M."/>
            <person name="Lo W.-S."/>
            <person name="Kuo C.-H."/>
        </authorList>
    </citation>
    <scope>NUCLEOTIDE SEQUENCE [LARGE SCALE GENOMIC DNA]</scope>
    <source>
        <strain evidence="1 2">EC-1</strain>
        <plasmid evidence="1 2">unnamed</plasmid>
    </source>
</reference>
<geneLocation type="plasmid" evidence="1 2">
    <name>unnamed</name>
</geneLocation>